<accession>A0A0F9JF99</accession>
<gene>
    <name evidence="1" type="ORF">LCGC14_1763630</name>
</gene>
<reference evidence="1" key="1">
    <citation type="journal article" date="2015" name="Nature">
        <title>Complex archaea that bridge the gap between prokaryotes and eukaryotes.</title>
        <authorList>
            <person name="Spang A."/>
            <person name="Saw J.H."/>
            <person name="Jorgensen S.L."/>
            <person name="Zaremba-Niedzwiedzka K."/>
            <person name="Martijn J."/>
            <person name="Lind A.E."/>
            <person name="van Eijk R."/>
            <person name="Schleper C."/>
            <person name="Guy L."/>
            <person name="Ettema T.J."/>
        </authorList>
    </citation>
    <scope>NUCLEOTIDE SEQUENCE</scope>
</reference>
<evidence type="ECO:0000313" key="1">
    <source>
        <dbReference type="EMBL" id="KKM04496.1"/>
    </source>
</evidence>
<protein>
    <submittedName>
        <fullName evidence="1">Uncharacterized protein</fullName>
    </submittedName>
</protein>
<dbReference type="EMBL" id="LAZR01016440">
    <property type="protein sequence ID" value="KKM04496.1"/>
    <property type="molecule type" value="Genomic_DNA"/>
</dbReference>
<dbReference type="AlphaFoldDB" id="A0A0F9JF99"/>
<comment type="caution">
    <text evidence="1">The sequence shown here is derived from an EMBL/GenBank/DDBJ whole genome shotgun (WGS) entry which is preliminary data.</text>
</comment>
<proteinExistence type="predicted"/>
<organism evidence="1">
    <name type="scientific">marine sediment metagenome</name>
    <dbReference type="NCBI Taxonomy" id="412755"/>
    <lineage>
        <taxon>unclassified sequences</taxon>
        <taxon>metagenomes</taxon>
        <taxon>ecological metagenomes</taxon>
    </lineage>
</organism>
<name>A0A0F9JF99_9ZZZZ</name>
<sequence length="131" mass="14152">MGVLDILKTELAGVHPDTGAYDADNAIAANQLNAVNRKKPKDSLTGNELFTATDSTEFMALSDVQRALWVSWCNTDRDPYDAANVTFVTHIFGAGSATIITLQVLRQLSVSRAVELGIGFVRPGNVMEARL</sequence>